<dbReference type="Pfam" id="PF19589">
    <property type="entry name" value="DUF6095"/>
    <property type="match status" value="1"/>
</dbReference>
<feature type="transmembrane region" description="Helical" evidence="1">
    <location>
        <begin position="12"/>
        <end position="29"/>
    </location>
</feature>
<dbReference type="RefSeq" id="WP_113988674.1">
    <property type="nucleotide sequence ID" value="NZ_QLST01000005.1"/>
</dbReference>
<reference evidence="2 3" key="1">
    <citation type="submission" date="2018-06" db="EMBL/GenBank/DDBJ databases">
        <title>Flavobacterium tibetense sp. nov., isolated from a wetland YonghuCo on Tibetan Plateau.</title>
        <authorList>
            <person name="Xing P."/>
            <person name="Phurbu D."/>
            <person name="Lu H."/>
        </authorList>
    </citation>
    <scope>NUCLEOTIDE SEQUENCE [LARGE SCALE GENOMIC DNA]</scope>
    <source>
        <strain evidence="2 3">YH5</strain>
    </source>
</reference>
<keyword evidence="3" id="KW-1185">Reference proteome</keyword>
<evidence type="ECO:0000313" key="3">
    <source>
        <dbReference type="Proteomes" id="UP000253319"/>
    </source>
</evidence>
<evidence type="ECO:0000256" key="1">
    <source>
        <dbReference type="SAM" id="Phobius"/>
    </source>
</evidence>
<dbReference type="EMBL" id="QLST01000005">
    <property type="protein sequence ID" value="RBA28873.1"/>
    <property type="molecule type" value="Genomic_DNA"/>
</dbReference>
<protein>
    <submittedName>
        <fullName evidence="2">Uncharacterized protein</fullName>
    </submittedName>
</protein>
<gene>
    <name evidence="2" type="ORF">DPN68_05670</name>
</gene>
<keyword evidence="1" id="KW-0812">Transmembrane</keyword>
<evidence type="ECO:0000313" key="2">
    <source>
        <dbReference type="EMBL" id="RBA28873.1"/>
    </source>
</evidence>
<accession>A0A365P2W8</accession>
<keyword evidence="1" id="KW-0472">Membrane</keyword>
<sequence length="76" mass="8389">MATNRKILLKGIQYLAGALPTLFIGPIIINSAFKNKENPLYPYILGLGIMICGFAIFLIFKGINTIIKSLFDGDKQ</sequence>
<dbReference type="InterPro" id="IPR046077">
    <property type="entry name" value="DUF6095"/>
</dbReference>
<proteinExistence type="predicted"/>
<comment type="caution">
    <text evidence="2">The sequence shown here is derived from an EMBL/GenBank/DDBJ whole genome shotgun (WGS) entry which is preliminary data.</text>
</comment>
<dbReference type="OrthoDB" id="1447634at2"/>
<dbReference type="AlphaFoldDB" id="A0A365P2W8"/>
<organism evidence="2 3">
    <name type="scientific">Flavobacterium tibetense</name>
    <dbReference type="NCBI Taxonomy" id="2233533"/>
    <lineage>
        <taxon>Bacteria</taxon>
        <taxon>Pseudomonadati</taxon>
        <taxon>Bacteroidota</taxon>
        <taxon>Flavobacteriia</taxon>
        <taxon>Flavobacteriales</taxon>
        <taxon>Flavobacteriaceae</taxon>
        <taxon>Flavobacterium</taxon>
    </lineage>
</organism>
<feature type="transmembrane region" description="Helical" evidence="1">
    <location>
        <begin position="41"/>
        <end position="60"/>
    </location>
</feature>
<dbReference type="Proteomes" id="UP000253319">
    <property type="component" value="Unassembled WGS sequence"/>
</dbReference>
<name>A0A365P2W8_9FLAO</name>
<keyword evidence="1" id="KW-1133">Transmembrane helix</keyword>